<keyword evidence="3" id="KW-0539">Nucleus</keyword>
<evidence type="ECO:0000313" key="7">
    <source>
        <dbReference type="Proteomes" id="UP000013827"/>
    </source>
</evidence>
<comment type="similarity">
    <text evidence="2">Belongs to the RIX1/PELP1 family.</text>
</comment>
<feature type="compositionally biased region" description="Low complexity" evidence="4">
    <location>
        <begin position="347"/>
        <end position="374"/>
    </location>
</feature>
<dbReference type="EnsemblProtists" id="EOD14750">
    <property type="protein sequence ID" value="EOD14750"/>
    <property type="gene ID" value="EMIHUDRAFT_197293"/>
</dbReference>
<evidence type="ECO:0000313" key="6">
    <source>
        <dbReference type="EnsemblProtists" id="EOD14750"/>
    </source>
</evidence>
<accession>A0A0D3IU15</accession>
<dbReference type="PANTHER" id="PTHR34105">
    <property type="entry name" value="PROLINE-, GLUTAMIC ACID- AND LEUCINE-RICH PROTEIN 1"/>
    <property type="match status" value="1"/>
</dbReference>
<dbReference type="GeneID" id="17260954"/>
<reference evidence="6" key="2">
    <citation type="submission" date="2024-10" db="UniProtKB">
        <authorList>
            <consortium name="EnsemblProtists"/>
        </authorList>
    </citation>
    <scope>IDENTIFICATION</scope>
</reference>
<feature type="domain" description="Pre-rRNA-processing protein RIX1 N-terminal" evidence="5">
    <location>
        <begin position="18"/>
        <end position="149"/>
    </location>
</feature>
<feature type="region of interest" description="Disordered" evidence="4">
    <location>
        <begin position="347"/>
        <end position="407"/>
    </location>
</feature>
<sequence length="407" mass="41484">MVLILEFLLADVAQDDAVAAALPATLRLLRRRRPVEVASTPVRSRWCGRLTELLRSDCASARHAGIALVVETATQLDEAAFAAHREPWAVTLLSLSTQRSGGDAIRSASAAALTELLAVASRWPVQRRDAAVHAPRLLGALLSMAERPSASATADADVGGCSVEAEVVTSTLKLARVAPHCAWGETVASLSGTLHALLRTALGSLTAQPLCSTPPPAAALPSPGAEAEALLAAATGHALAHLRPLVEALQLCWRRTSPAEGLPHLRCPRLRAATYELAAALLTTLGAAGAEPLGDGEAHPQTLARALVVFSASARTARSTDESAVAHAALHSLDALLHPSALAREGPAAAASGSAGVPKEGPAGVARPGAVATPAAPPHAPPRAAAVAEDDGDSSDPEIVTEGPDDS</sequence>
<reference evidence="7" key="1">
    <citation type="journal article" date="2013" name="Nature">
        <title>Pan genome of the phytoplankton Emiliania underpins its global distribution.</title>
        <authorList>
            <person name="Read B.A."/>
            <person name="Kegel J."/>
            <person name="Klute M.J."/>
            <person name="Kuo A."/>
            <person name="Lefebvre S.C."/>
            <person name="Maumus F."/>
            <person name="Mayer C."/>
            <person name="Miller J."/>
            <person name="Monier A."/>
            <person name="Salamov A."/>
            <person name="Young J."/>
            <person name="Aguilar M."/>
            <person name="Claverie J.M."/>
            <person name="Frickenhaus S."/>
            <person name="Gonzalez K."/>
            <person name="Herman E.K."/>
            <person name="Lin Y.C."/>
            <person name="Napier J."/>
            <person name="Ogata H."/>
            <person name="Sarno A.F."/>
            <person name="Shmutz J."/>
            <person name="Schroeder D."/>
            <person name="de Vargas C."/>
            <person name="Verret F."/>
            <person name="von Dassow P."/>
            <person name="Valentin K."/>
            <person name="Van de Peer Y."/>
            <person name="Wheeler G."/>
            <person name="Dacks J.B."/>
            <person name="Delwiche C.F."/>
            <person name="Dyhrman S.T."/>
            <person name="Glockner G."/>
            <person name="John U."/>
            <person name="Richards T."/>
            <person name="Worden A.Z."/>
            <person name="Zhang X."/>
            <person name="Grigoriev I.V."/>
            <person name="Allen A.E."/>
            <person name="Bidle K."/>
            <person name="Borodovsky M."/>
            <person name="Bowler C."/>
            <person name="Brownlee C."/>
            <person name="Cock J.M."/>
            <person name="Elias M."/>
            <person name="Gladyshev V.N."/>
            <person name="Groth M."/>
            <person name="Guda C."/>
            <person name="Hadaegh A."/>
            <person name="Iglesias-Rodriguez M.D."/>
            <person name="Jenkins J."/>
            <person name="Jones B.M."/>
            <person name="Lawson T."/>
            <person name="Leese F."/>
            <person name="Lindquist E."/>
            <person name="Lobanov A."/>
            <person name="Lomsadze A."/>
            <person name="Malik S.B."/>
            <person name="Marsh M.E."/>
            <person name="Mackinder L."/>
            <person name="Mock T."/>
            <person name="Mueller-Roeber B."/>
            <person name="Pagarete A."/>
            <person name="Parker M."/>
            <person name="Probert I."/>
            <person name="Quesneville H."/>
            <person name="Raines C."/>
            <person name="Rensing S.A."/>
            <person name="Riano-Pachon D.M."/>
            <person name="Richier S."/>
            <person name="Rokitta S."/>
            <person name="Shiraiwa Y."/>
            <person name="Soanes D.M."/>
            <person name="van der Giezen M."/>
            <person name="Wahlund T.M."/>
            <person name="Williams B."/>
            <person name="Wilson W."/>
            <person name="Wolfe G."/>
            <person name="Wurch L.L."/>
        </authorList>
    </citation>
    <scope>NUCLEOTIDE SEQUENCE</scope>
</reference>
<evidence type="ECO:0000259" key="5">
    <source>
        <dbReference type="Pfam" id="PF08167"/>
    </source>
</evidence>
<evidence type="ECO:0000256" key="4">
    <source>
        <dbReference type="SAM" id="MobiDB-lite"/>
    </source>
</evidence>
<dbReference type="GO" id="GO:0005634">
    <property type="term" value="C:nucleus"/>
    <property type="evidence" value="ECO:0007669"/>
    <property type="project" value="UniProtKB-SubCell"/>
</dbReference>
<dbReference type="HOGENOM" id="CLU_676936_0_0_1"/>
<dbReference type="InterPro" id="IPR012583">
    <property type="entry name" value="RIX1_N"/>
</dbReference>
<organism evidence="6 7">
    <name type="scientific">Emiliania huxleyi (strain CCMP1516)</name>
    <dbReference type="NCBI Taxonomy" id="280463"/>
    <lineage>
        <taxon>Eukaryota</taxon>
        <taxon>Haptista</taxon>
        <taxon>Haptophyta</taxon>
        <taxon>Prymnesiophyceae</taxon>
        <taxon>Isochrysidales</taxon>
        <taxon>Noelaerhabdaceae</taxon>
        <taxon>Emiliania</taxon>
    </lineage>
</organism>
<dbReference type="GO" id="GO:0006364">
    <property type="term" value="P:rRNA processing"/>
    <property type="evidence" value="ECO:0007669"/>
    <property type="project" value="TreeGrafter"/>
</dbReference>
<dbReference type="RefSeq" id="XP_005767179.1">
    <property type="nucleotide sequence ID" value="XM_005767122.1"/>
</dbReference>
<dbReference type="AlphaFoldDB" id="A0A0D3IU15"/>
<dbReference type="Pfam" id="PF08167">
    <property type="entry name" value="RIX1"/>
    <property type="match status" value="1"/>
</dbReference>
<dbReference type="PANTHER" id="PTHR34105:SF1">
    <property type="entry name" value="PROLINE-, GLUTAMIC ACID- AND LEUCINE-RICH PROTEIN 1"/>
    <property type="match status" value="1"/>
</dbReference>
<name>A0A0D3IU15_EMIH1</name>
<protein>
    <recommendedName>
        <fullName evidence="5">Pre-rRNA-processing protein RIX1 N-terminal domain-containing protein</fullName>
    </recommendedName>
</protein>
<evidence type="ECO:0000256" key="1">
    <source>
        <dbReference type="ARBA" id="ARBA00004123"/>
    </source>
</evidence>
<comment type="subcellular location">
    <subcellularLocation>
        <location evidence="1">Nucleus</location>
    </subcellularLocation>
</comment>
<evidence type="ECO:0000256" key="2">
    <source>
        <dbReference type="ARBA" id="ARBA00010511"/>
    </source>
</evidence>
<evidence type="ECO:0000256" key="3">
    <source>
        <dbReference type="ARBA" id="ARBA00023242"/>
    </source>
</evidence>
<proteinExistence type="inferred from homology"/>
<dbReference type="PaxDb" id="2903-EOD14750"/>
<keyword evidence="7" id="KW-1185">Reference proteome</keyword>
<dbReference type="KEGG" id="ehx:EMIHUDRAFT_197293"/>
<dbReference type="Proteomes" id="UP000013827">
    <property type="component" value="Unassembled WGS sequence"/>
</dbReference>